<dbReference type="EMBL" id="PJCH01000005">
    <property type="protein sequence ID" value="PQA87794.1"/>
    <property type="molecule type" value="Genomic_DNA"/>
</dbReference>
<sequence length="315" mass="34277">MSRFIDIAGNPPPEGASVETIAAPDGAPLRAAFFPTANARGTVLLVTGWAEFIEKYFETVRDLQSRGLNVAMIDWRGQGLSDRERARDAKWRDFFDVLKEDLKDFHEAHVKPRFAGPYVLMTHSMGGMPALKLLAEGYDGFARAVLCSPMTRLFPEVQNKVLAFAASTACTFGFACNQTAPAKDLSEGFDGNILTSDKSRYNRFRDLKLAEPEAAPTAPTFGWVDAAMKASAEIHAPGALEDVKIPVLIVSAGSEQLIDGADHETIASASEMISLELIPGALHEIMMERDAIRALYFKAFDEFAAPVFKNGAIAS</sequence>
<feature type="domain" description="Serine aminopeptidase S33" evidence="1">
    <location>
        <begin position="38"/>
        <end position="290"/>
    </location>
</feature>
<keyword evidence="3" id="KW-1185">Reference proteome</keyword>
<protein>
    <recommendedName>
        <fullName evidence="1">Serine aminopeptidase S33 domain-containing protein</fullName>
    </recommendedName>
</protein>
<name>A0A2S7K5K0_9PROT</name>
<dbReference type="RefSeq" id="WP_104829039.1">
    <property type="nucleotide sequence ID" value="NZ_PJCH01000005.1"/>
</dbReference>
<dbReference type="Gene3D" id="3.40.50.1820">
    <property type="entry name" value="alpha/beta hydrolase"/>
    <property type="match status" value="1"/>
</dbReference>
<dbReference type="AlphaFoldDB" id="A0A2S7K5K0"/>
<gene>
    <name evidence="2" type="ORF">CW354_05400</name>
</gene>
<dbReference type="Pfam" id="PF12146">
    <property type="entry name" value="Hydrolase_4"/>
    <property type="match status" value="1"/>
</dbReference>
<accession>A0A2S7K5K0</accession>
<dbReference type="InterPro" id="IPR029058">
    <property type="entry name" value="AB_hydrolase_fold"/>
</dbReference>
<proteinExistence type="predicted"/>
<dbReference type="PANTHER" id="PTHR11614">
    <property type="entry name" value="PHOSPHOLIPASE-RELATED"/>
    <property type="match status" value="1"/>
</dbReference>
<dbReference type="OrthoDB" id="9788260at2"/>
<dbReference type="InterPro" id="IPR022742">
    <property type="entry name" value="Hydrolase_4"/>
</dbReference>
<dbReference type="SUPFAM" id="SSF53474">
    <property type="entry name" value="alpha/beta-Hydrolases"/>
    <property type="match status" value="1"/>
</dbReference>
<reference evidence="2 3" key="1">
    <citation type="submission" date="2017-12" db="EMBL/GenBank/DDBJ databases">
        <authorList>
            <person name="Hurst M.R.H."/>
        </authorList>
    </citation>
    <scope>NUCLEOTIDE SEQUENCE [LARGE SCALE GENOMIC DNA]</scope>
    <source>
        <strain evidence="2 3">SY-3-19</strain>
    </source>
</reference>
<comment type="caution">
    <text evidence="2">The sequence shown here is derived from an EMBL/GenBank/DDBJ whole genome shotgun (WGS) entry which is preliminary data.</text>
</comment>
<dbReference type="Proteomes" id="UP000239504">
    <property type="component" value="Unassembled WGS sequence"/>
</dbReference>
<evidence type="ECO:0000313" key="3">
    <source>
        <dbReference type="Proteomes" id="UP000239504"/>
    </source>
</evidence>
<evidence type="ECO:0000259" key="1">
    <source>
        <dbReference type="Pfam" id="PF12146"/>
    </source>
</evidence>
<dbReference type="InterPro" id="IPR051044">
    <property type="entry name" value="MAG_DAG_Lipase"/>
</dbReference>
<evidence type="ECO:0000313" key="2">
    <source>
        <dbReference type="EMBL" id="PQA87794.1"/>
    </source>
</evidence>
<organism evidence="2 3">
    <name type="scientific">Hyphococcus luteus</name>
    <dbReference type="NCBI Taxonomy" id="2058213"/>
    <lineage>
        <taxon>Bacteria</taxon>
        <taxon>Pseudomonadati</taxon>
        <taxon>Pseudomonadota</taxon>
        <taxon>Alphaproteobacteria</taxon>
        <taxon>Parvularculales</taxon>
        <taxon>Parvularculaceae</taxon>
        <taxon>Hyphococcus</taxon>
    </lineage>
</organism>